<evidence type="ECO:0000313" key="3">
    <source>
        <dbReference type="Proteomes" id="UP001303046"/>
    </source>
</evidence>
<sequence length="89" mass="10315">MQAEFDKTCKKIGLQLNLDKTMLLKNGWISDAIFRCPIHAQRNEYIGMLQQFISRSGNQHDERPDLRAEQKETSGLGSIKERRGYSEED</sequence>
<feature type="compositionally biased region" description="Basic and acidic residues" evidence="1">
    <location>
        <begin position="79"/>
        <end position="89"/>
    </location>
</feature>
<reference evidence="2 3" key="1">
    <citation type="submission" date="2023-08" db="EMBL/GenBank/DDBJ databases">
        <title>A Necator americanus chromosomal reference genome.</title>
        <authorList>
            <person name="Ilik V."/>
            <person name="Petrzelkova K.J."/>
            <person name="Pardy F."/>
            <person name="Fuh T."/>
            <person name="Niatou-Singa F.S."/>
            <person name="Gouil Q."/>
            <person name="Baker L."/>
            <person name="Ritchie M.E."/>
            <person name="Jex A.R."/>
            <person name="Gazzola D."/>
            <person name="Li H."/>
            <person name="Toshio Fujiwara R."/>
            <person name="Zhan B."/>
            <person name="Aroian R.V."/>
            <person name="Pafco B."/>
            <person name="Schwarz E.M."/>
        </authorList>
    </citation>
    <scope>NUCLEOTIDE SEQUENCE [LARGE SCALE GENOMIC DNA]</scope>
    <source>
        <strain evidence="2 3">Aroian</strain>
        <tissue evidence="2">Whole animal</tissue>
    </source>
</reference>
<protein>
    <recommendedName>
        <fullName evidence="4">Reverse transcriptase domain-containing protein</fullName>
    </recommendedName>
</protein>
<feature type="compositionally biased region" description="Basic and acidic residues" evidence="1">
    <location>
        <begin position="58"/>
        <end position="72"/>
    </location>
</feature>
<gene>
    <name evidence="2" type="primary">Necator_chrX.g26477</name>
    <name evidence="2" type="ORF">RB195_026310</name>
</gene>
<accession>A0ABR1EYR5</accession>
<keyword evidence="3" id="KW-1185">Reference proteome</keyword>
<evidence type="ECO:0000313" key="2">
    <source>
        <dbReference type="EMBL" id="KAK6766966.1"/>
    </source>
</evidence>
<evidence type="ECO:0008006" key="4">
    <source>
        <dbReference type="Google" id="ProtNLM"/>
    </source>
</evidence>
<dbReference type="EMBL" id="JAVFWL010000006">
    <property type="protein sequence ID" value="KAK6766966.1"/>
    <property type="molecule type" value="Genomic_DNA"/>
</dbReference>
<name>A0ABR1EYR5_NECAM</name>
<organism evidence="2 3">
    <name type="scientific">Necator americanus</name>
    <name type="common">Human hookworm</name>
    <dbReference type="NCBI Taxonomy" id="51031"/>
    <lineage>
        <taxon>Eukaryota</taxon>
        <taxon>Metazoa</taxon>
        <taxon>Ecdysozoa</taxon>
        <taxon>Nematoda</taxon>
        <taxon>Chromadorea</taxon>
        <taxon>Rhabditida</taxon>
        <taxon>Rhabditina</taxon>
        <taxon>Rhabditomorpha</taxon>
        <taxon>Strongyloidea</taxon>
        <taxon>Ancylostomatidae</taxon>
        <taxon>Bunostominae</taxon>
        <taxon>Necator</taxon>
    </lineage>
</organism>
<feature type="region of interest" description="Disordered" evidence="1">
    <location>
        <begin position="56"/>
        <end position="89"/>
    </location>
</feature>
<dbReference type="Proteomes" id="UP001303046">
    <property type="component" value="Unassembled WGS sequence"/>
</dbReference>
<comment type="caution">
    <text evidence="2">The sequence shown here is derived from an EMBL/GenBank/DDBJ whole genome shotgun (WGS) entry which is preliminary data.</text>
</comment>
<proteinExistence type="predicted"/>
<evidence type="ECO:0000256" key="1">
    <source>
        <dbReference type="SAM" id="MobiDB-lite"/>
    </source>
</evidence>